<sequence>MKSKSYNSYTHEKGKNINGDYLEVDKWVSELLEGKIGKLKHKITRIRISYTKIQVFKYILCNLIIAMSLSILMYFLTYWYSSFAIGVIYMFIVLTTIVLSEEVVIVHGEVIQTVVRYICWPLSHRTYLCENIDIVCVNEGFRRQRVIFYLMLVMKTLGDNKQKEHIVLYENILPNLDVVRVVLDVLRRAIGDRD</sequence>
<keyword evidence="1" id="KW-0472">Membrane</keyword>
<accession>A0AAV7JD54</accession>
<dbReference type="Proteomes" id="UP001165289">
    <property type="component" value="Unassembled WGS sequence"/>
</dbReference>
<keyword evidence="3" id="KW-1185">Reference proteome</keyword>
<proteinExistence type="predicted"/>
<comment type="caution">
    <text evidence="2">The sequence shown here is derived from an EMBL/GenBank/DDBJ whole genome shotgun (WGS) entry which is preliminary data.</text>
</comment>
<protein>
    <recommendedName>
        <fullName evidence="4">Phosphatidylinositol N-acetylglucosaminyltransferase subunit H</fullName>
    </recommendedName>
</protein>
<organism evidence="2 3">
    <name type="scientific">Oopsacas minuta</name>
    <dbReference type="NCBI Taxonomy" id="111878"/>
    <lineage>
        <taxon>Eukaryota</taxon>
        <taxon>Metazoa</taxon>
        <taxon>Porifera</taxon>
        <taxon>Hexactinellida</taxon>
        <taxon>Hexasterophora</taxon>
        <taxon>Lyssacinosida</taxon>
        <taxon>Leucopsacidae</taxon>
        <taxon>Oopsacas</taxon>
    </lineage>
</organism>
<dbReference type="PANTHER" id="PTHR15231:SF1">
    <property type="entry name" value="PHOSPHATIDYLINOSITOL N-ACETYLGLUCOSAMINYLTRANSFERASE SUBUNIT H"/>
    <property type="match status" value="1"/>
</dbReference>
<evidence type="ECO:0000256" key="1">
    <source>
        <dbReference type="SAM" id="Phobius"/>
    </source>
</evidence>
<evidence type="ECO:0000313" key="2">
    <source>
        <dbReference type="EMBL" id="KAI6646626.1"/>
    </source>
</evidence>
<dbReference type="GO" id="GO:0000506">
    <property type="term" value="C:glycosylphosphatidylinositol-N-acetylglucosaminyltransferase (GPI-GnT) complex"/>
    <property type="evidence" value="ECO:0007669"/>
    <property type="project" value="InterPro"/>
</dbReference>
<gene>
    <name evidence="2" type="ORF">LOD99_12747</name>
</gene>
<dbReference type="EMBL" id="JAKMXF010000354">
    <property type="protein sequence ID" value="KAI6646626.1"/>
    <property type="molecule type" value="Genomic_DNA"/>
</dbReference>
<dbReference type="GO" id="GO:0006506">
    <property type="term" value="P:GPI anchor biosynthetic process"/>
    <property type="evidence" value="ECO:0007669"/>
    <property type="project" value="InterPro"/>
</dbReference>
<evidence type="ECO:0000313" key="3">
    <source>
        <dbReference type="Proteomes" id="UP001165289"/>
    </source>
</evidence>
<evidence type="ECO:0008006" key="4">
    <source>
        <dbReference type="Google" id="ProtNLM"/>
    </source>
</evidence>
<dbReference type="InterPro" id="IPR044215">
    <property type="entry name" value="PIG-H"/>
</dbReference>
<keyword evidence="1" id="KW-1133">Transmembrane helix</keyword>
<feature type="transmembrane region" description="Helical" evidence="1">
    <location>
        <begin position="82"/>
        <end position="99"/>
    </location>
</feature>
<feature type="transmembrane region" description="Helical" evidence="1">
    <location>
        <begin position="55"/>
        <end position="76"/>
    </location>
</feature>
<dbReference type="AlphaFoldDB" id="A0AAV7JD54"/>
<reference evidence="2 3" key="1">
    <citation type="journal article" date="2023" name="BMC Biol.">
        <title>The compact genome of the sponge Oopsacas minuta (Hexactinellida) is lacking key metazoan core genes.</title>
        <authorList>
            <person name="Santini S."/>
            <person name="Schenkelaars Q."/>
            <person name="Jourda C."/>
            <person name="Duchesne M."/>
            <person name="Belahbib H."/>
            <person name="Rocher C."/>
            <person name="Selva M."/>
            <person name="Riesgo A."/>
            <person name="Vervoort M."/>
            <person name="Leys S.P."/>
            <person name="Kodjabachian L."/>
            <person name="Le Bivic A."/>
            <person name="Borchiellini C."/>
            <person name="Claverie J.M."/>
            <person name="Renard E."/>
        </authorList>
    </citation>
    <scope>NUCLEOTIDE SEQUENCE [LARGE SCALE GENOMIC DNA]</scope>
    <source>
        <strain evidence="2">SPO-2</strain>
    </source>
</reference>
<keyword evidence="1" id="KW-0812">Transmembrane</keyword>
<name>A0AAV7JD54_9METZ</name>
<dbReference type="PANTHER" id="PTHR15231">
    <property type="entry name" value="PHOSPHATIDYLINOSITOL N-ACETYLGLUCOSAMINYLTRANSFERASE SUBUNIT H"/>
    <property type="match status" value="1"/>
</dbReference>